<dbReference type="AlphaFoldDB" id="F2ATF6"/>
<evidence type="ECO:0000313" key="3">
    <source>
        <dbReference type="Proteomes" id="UP000006222"/>
    </source>
</evidence>
<reference evidence="2 3" key="1">
    <citation type="journal article" date="2013" name="Mar. Genomics">
        <title>Expression of sulfatases in Rhodopirellula baltica and the diversity of sulfatases in the genus Rhodopirellula.</title>
        <authorList>
            <person name="Wegner C.E."/>
            <person name="Richter-Heitmann T."/>
            <person name="Klindworth A."/>
            <person name="Klockow C."/>
            <person name="Richter M."/>
            <person name="Achstetter T."/>
            <person name="Glockner F.O."/>
            <person name="Harder J."/>
        </authorList>
    </citation>
    <scope>NUCLEOTIDE SEQUENCE [LARGE SCALE GENOMIC DNA]</scope>
    <source>
        <strain evidence="2 3">WH47</strain>
    </source>
</reference>
<dbReference type="PATRIC" id="fig|991778.3.peg.3188"/>
<proteinExistence type="predicted"/>
<protein>
    <submittedName>
        <fullName evidence="2">Uncharacterized protein</fullName>
    </submittedName>
</protein>
<dbReference type="EMBL" id="AFAR01000167">
    <property type="protein sequence ID" value="EGF26996.1"/>
    <property type="molecule type" value="Genomic_DNA"/>
</dbReference>
<dbReference type="Proteomes" id="UP000006222">
    <property type="component" value="Unassembled WGS sequence"/>
</dbReference>
<sequence length="76" mass="8493">MSKHSRTGIPSFSDALSLTTDFTSLISVHSWRQVFPSGLLKNTNRRSSDNDPSSVSRSFLQDSESDPVFCNRKLTD</sequence>
<gene>
    <name evidence="2" type="ORF">RBWH47_05586</name>
</gene>
<comment type="caution">
    <text evidence="2">The sequence shown here is derived from an EMBL/GenBank/DDBJ whole genome shotgun (WGS) entry which is preliminary data.</text>
</comment>
<name>F2ATF6_RHOBT</name>
<organism evidence="2 3">
    <name type="scientific">Rhodopirellula baltica WH47</name>
    <dbReference type="NCBI Taxonomy" id="991778"/>
    <lineage>
        <taxon>Bacteria</taxon>
        <taxon>Pseudomonadati</taxon>
        <taxon>Planctomycetota</taxon>
        <taxon>Planctomycetia</taxon>
        <taxon>Pirellulales</taxon>
        <taxon>Pirellulaceae</taxon>
        <taxon>Rhodopirellula</taxon>
    </lineage>
</organism>
<evidence type="ECO:0000256" key="1">
    <source>
        <dbReference type="SAM" id="MobiDB-lite"/>
    </source>
</evidence>
<feature type="region of interest" description="Disordered" evidence="1">
    <location>
        <begin position="40"/>
        <end position="76"/>
    </location>
</feature>
<accession>F2ATF6</accession>
<evidence type="ECO:0000313" key="2">
    <source>
        <dbReference type="EMBL" id="EGF26996.1"/>
    </source>
</evidence>